<dbReference type="Proteomes" id="UP000037395">
    <property type="component" value="Unassembled WGS sequence"/>
</dbReference>
<organism evidence="4 5">
    <name type="scientific">Kitasatospora aureofaciens</name>
    <name type="common">Streptomyces aureofaciens</name>
    <dbReference type="NCBI Taxonomy" id="1894"/>
    <lineage>
        <taxon>Bacteria</taxon>
        <taxon>Bacillati</taxon>
        <taxon>Actinomycetota</taxon>
        <taxon>Actinomycetes</taxon>
        <taxon>Kitasatosporales</taxon>
        <taxon>Streptomycetaceae</taxon>
        <taxon>Kitasatospora</taxon>
    </lineage>
</organism>
<evidence type="ECO:0000313" key="4">
    <source>
        <dbReference type="EMBL" id="OEV37998.1"/>
    </source>
</evidence>
<accession>A0A8H9HGT7</accession>
<feature type="transmembrane region" description="Helical" evidence="2">
    <location>
        <begin position="57"/>
        <end position="78"/>
    </location>
</feature>
<dbReference type="EMBL" id="JPRF03000017">
    <property type="protein sequence ID" value="OEV37998.1"/>
    <property type="molecule type" value="Genomic_DNA"/>
</dbReference>
<dbReference type="Proteomes" id="UP000610124">
    <property type="component" value="Unassembled WGS sequence"/>
</dbReference>
<reference evidence="4 5" key="2">
    <citation type="submission" date="2014-07" db="EMBL/GenBank/DDBJ databases">
        <authorList>
            <person name="Zhang J.E."/>
            <person name="Yang H."/>
            <person name="Guo J."/>
            <person name="Deng Z."/>
            <person name="Luo H."/>
            <person name="Luo M."/>
            <person name="Zhao B."/>
        </authorList>
    </citation>
    <scope>NUCLEOTIDE SEQUENCE [LARGE SCALE GENOMIC DNA]</scope>
    <source>
        <strain evidence="4">ATCC 10762</strain>
        <strain evidence="5">ATCC 10762 / DSM 40127 / CCM 3239 / JCM 4008 / LMG 5968 / NBRC 12843 / NCIMB 8234 / A-377</strain>
    </source>
</reference>
<evidence type="ECO:0000313" key="3">
    <source>
        <dbReference type="EMBL" id="GGU65336.1"/>
    </source>
</evidence>
<dbReference type="KEGG" id="kau:B6264_12080"/>
<keyword evidence="2" id="KW-0472">Membrane</keyword>
<keyword evidence="2" id="KW-0812">Transmembrane</keyword>
<evidence type="ECO:0000256" key="2">
    <source>
        <dbReference type="SAM" id="Phobius"/>
    </source>
</evidence>
<reference evidence="4" key="4">
    <citation type="submission" date="2016-08" db="EMBL/GenBank/DDBJ databases">
        <title>Sequencing, Assembly and Comparative Genomics of S. aureofaciens ATCC 10762.</title>
        <authorList>
            <person name="Gradnigo J.S."/>
            <person name="Johnson N."/>
            <person name="Somerville G.A."/>
        </authorList>
    </citation>
    <scope>NUCLEOTIDE SEQUENCE [LARGE SCALE GENOMIC DNA]</scope>
    <source>
        <strain evidence="4">ATCC 10762</strain>
    </source>
</reference>
<keyword evidence="5" id="KW-1185">Reference proteome</keyword>
<reference evidence="5" key="3">
    <citation type="submission" date="2016-08" db="EMBL/GenBank/DDBJ databases">
        <title>Sequencing, assembly and comparative genomics of S. aureofaciens ATCC 10762.</title>
        <authorList>
            <person name="Gradnigo J.S."/>
            <person name="Johnson N."/>
            <person name="Somerville G.A."/>
        </authorList>
    </citation>
    <scope>NUCLEOTIDE SEQUENCE [LARGE SCALE GENOMIC DNA]</scope>
    <source>
        <strain evidence="5">ATCC 10762 / DSM 40127 / CCM 3239 / JCM 4008 / LMG 5968 / NBRC 12843 / NCIMB 8234 / A-377</strain>
    </source>
</reference>
<reference evidence="3" key="1">
    <citation type="journal article" date="2014" name="Int. J. Syst. Evol. Microbiol.">
        <title>Complete genome sequence of Corynebacterium casei LMG S-19264T (=DSM 44701T), isolated from a smear-ripened cheese.</title>
        <authorList>
            <consortium name="US DOE Joint Genome Institute (JGI-PGF)"/>
            <person name="Walter F."/>
            <person name="Albersmeier A."/>
            <person name="Kalinowski J."/>
            <person name="Ruckert C."/>
        </authorList>
    </citation>
    <scope>NUCLEOTIDE SEQUENCE</scope>
    <source>
        <strain evidence="3">JCM 4434</strain>
    </source>
</reference>
<sequence length="471" mass="48690">MTDKLPRPGGGDDDGLAGTPTERLLREAMNARTSLITAHDLRPAAPPRTRVRRLRPVYAVTVPLLGLAAAAAIGVVTLHGSPVAKQDVPPPPAASLTASPGPTPTPTPSTSASAAPTGDAQTADPLADVTPTSSRSATGAPTGPATPYTFRGVKLKVPAGWRVAPADPADLHLCVLSPGAPQGASAQNCQPYGVDLAVFDTGSPGWPSTADLDAQSGWSHQPNCPVWGDPHPPAAGESVSSTGPTKSAPTVSGRPALKSQWQVTCGQSPFTAQVWALPKDQVFVSAVGLRDEYQAGLQSIVNSLDVSGHSQAPQTTAPPGPSEVAVSIDGLPTGQQLRVGSAVVTFSVTFRNDGRSASGQLEPLVFTDRYAGTPVVPGQQLPNDGKLELQTDSGWITKPMSPAGDTSYATARDEELFSLAPGQSRTLIYRLTMGPRSGPGDMPLRAQAVLPYHGGDLTVIARQDLTVKLVW</sequence>
<feature type="region of interest" description="Disordered" evidence="1">
    <location>
        <begin position="229"/>
        <end position="255"/>
    </location>
</feature>
<keyword evidence="2" id="KW-1133">Transmembrane helix</keyword>
<dbReference type="EMBL" id="BMUB01000003">
    <property type="protein sequence ID" value="GGU65336.1"/>
    <property type="molecule type" value="Genomic_DNA"/>
</dbReference>
<comment type="caution">
    <text evidence="4">The sequence shown here is derived from an EMBL/GenBank/DDBJ whole genome shotgun (WGS) entry which is preliminary data.</text>
</comment>
<evidence type="ECO:0000256" key="1">
    <source>
        <dbReference type="SAM" id="MobiDB-lite"/>
    </source>
</evidence>
<gene>
    <name evidence="3" type="ORF">GCM10010502_15200</name>
    <name evidence="4" type="ORF">HS99_0024395</name>
</gene>
<evidence type="ECO:0000313" key="5">
    <source>
        <dbReference type="Proteomes" id="UP000037395"/>
    </source>
</evidence>
<protein>
    <submittedName>
        <fullName evidence="4">Uncharacterized protein</fullName>
    </submittedName>
</protein>
<feature type="compositionally biased region" description="Low complexity" evidence="1">
    <location>
        <begin position="108"/>
        <end position="117"/>
    </location>
</feature>
<dbReference type="RefSeq" id="WP_050366689.1">
    <property type="nucleotide sequence ID" value="NZ_BMUB01000003.1"/>
</dbReference>
<feature type="compositionally biased region" description="Polar residues" evidence="1">
    <location>
        <begin position="238"/>
        <end position="250"/>
    </location>
</feature>
<proteinExistence type="predicted"/>
<dbReference type="AlphaFoldDB" id="A0A1E7NBG4"/>
<accession>A0A1E7NBG4</accession>
<dbReference type="OrthoDB" id="3873523at2"/>
<feature type="region of interest" description="Disordered" evidence="1">
    <location>
        <begin position="86"/>
        <end position="150"/>
    </location>
</feature>
<feature type="compositionally biased region" description="Low complexity" evidence="1">
    <location>
        <begin position="137"/>
        <end position="147"/>
    </location>
</feature>
<name>A0A1E7NBG4_KITAU</name>
<reference evidence="3" key="5">
    <citation type="submission" date="2020-09" db="EMBL/GenBank/DDBJ databases">
        <authorList>
            <person name="Sun Q."/>
            <person name="Ohkuma M."/>
        </authorList>
    </citation>
    <scope>NUCLEOTIDE SEQUENCE</scope>
    <source>
        <strain evidence="3">JCM 4434</strain>
    </source>
</reference>
<dbReference type="GeneID" id="97484677"/>